<dbReference type="EMBL" id="QXTF01000002">
    <property type="protein sequence ID" value="RIX29150.1"/>
    <property type="molecule type" value="Genomic_DNA"/>
</dbReference>
<keyword evidence="2" id="KW-1185">Reference proteome</keyword>
<evidence type="ECO:0000313" key="1">
    <source>
        <dbReference type="EMBL" id="RIX29150.1"/>
    </source>
</evidence>
<organism evidence="1 2">
    <name type="scientific">Sphingomonas edaphi</name>
    <dbReference type="NCBI Taxonomy" id="2315689"/>
    <lineage>
        <taxon>Bacteria</taxon>
        <taxon>Pseudomonadati</taxon>
        <taxon>Pseudomonadota</taxon>
        <taxon>Alphaproteobacteria</taxon>
        <taxon>Sphingomonadales</taxon>
        <taxon>Sphingomonadaceae</taxon>
        <taxon>Sphingomonas</taxon>
    </lineage>
</organism>
<gene>
    <name evidence="1" type="ORF">D3M59_07495</name>
</gene>
<protein>
    <submittedName>
        <fullName evidence="1">DUF2141 domain-containing protein</fullName>
    </submittedName>
</protein>
<accession>A0A418PZW6</accession>
<name>A0A418PZW6_9SPHN</name>
<dbReference type="Pfam" id="PF09912">
    <property type="entry name" value="DUF2141"/>
    <property type="match status" value="1"/>
</dbReference>
<reference evidence="1 2" key="1">
    <citation type="submission" date="2018-09" db="EMBL/GenBank/DDBJ databases">
        <title>Sphingomonas sp. DAC4.</title>
        <authorList>
            <person name="Seo T."/>
        </authorList>
    </citation>
    <scope>NUCLEOTIDE SEQUENCE [LARGE SCALE GENOMIC DNA]</scope>
    <source>
        <strain evidence="1 2">DAC4</strain>
    </source>
</reference>
<dbReference type="OrthoDB" id="7189112at2"/>
<sequence length="185" mass="19430">MKGGNGHDRGADGAYSEVIDKIMSISFCPLSIAAAVTAGLAMVAPAYAAQTNCAAGKPGVLVHVAGLKQARGQLKISLYGSDRDRWLAKKGRISRMKIPVTGRSMDVCMPVPAPGRYAVAVHHDFNLNGERDRHDGGGFSRNPRVSLFNPKPSFEKAAFNVGTGPARVGVTLLYIKGLSVGPAEG</sequence>
<comment type="caution">
    <text evidence="1">The sequence shown here is derived from an EMBL/GenBank/DDBJ whole genome shotgun (WGS) entry which is preliminary data.</text>
</comment>
<proteinExistence type="predicted"/>
<dbReference type="InterPro" id="IPR018673">
    <property type="entry name" value="DUF2141"/>
</dbReference>
<dbReference type="RefSeq" id="WP_119533037.1">
    <property type="nucleotide sequence ID" value="NZ_QXTF01000002.1"/>
</dbReference>
<dbReference type="AlphaFoldDB" id="A0A418PZW6"/>
<dbReference type="Proteomes" id="UP000285023">
    <property type="component" value="Unassembled WGS sequence"/>
</dbReference>
<evidence type="ECO:0000313" key="2">
    <source>
        <dbReference type="Proteomes" id="UP000285023"/>
    </source>
</evidence>